<organism evidence="2 3">
    <name type="scientific">Clostridium sardiniense</name>
    <name type="common">Clostridium absonum</name>
    <dbReference type="NCBI Taxonomy" id="29369"/>
    <lineage>
        <taxon>Bacteria</taxon>
        <taxon>Bacillati</taxon>
        <taxon>Bacillota</taxon>
        <taxon>Clostridia</taxon>
        <taxon>Eubacteriales</taxon>
        <taxon>Clostridiaceae</taxon>
        <taxon>Clostridium</taxon>
    </lineage>
</organism>
<comment type="caution">
    <text evidence="2">The sequence shown here is derived from an EMBL/GenBank/DDBJ whole genome shotgun (WGS) entry which is preliminary data.</text>
</comment>
<dbReference type="Proteomes" id="UP001299068">
    <property type="component" value="Unassembled WGS sequence"/>
</dbReference>
<dbReference type="EMBL" id="JAIKTU010000004">
    <property type="protein sequence ID" value="MBY0755053.1"/>
    <property type="molecule type" value="Genomic_DNA"/>
</dbReference>
<evidence type="ECO:0000256" key="1">
    <source>
        <dbReference type="SAM" id="Coils"/>
    </source>
</evidence>
<keyword evidence="1" id="KW-0175">Coiled coil</keyword>
<proteinExistence type="predicted"/>
<name>A0ABS7KW61_CLOSR</name>
<feature type="coiled-coil region" evidence="1">
    <location>
        <begin position="35"/>
        <end position="91"/>
    </location>
</feature>
<evidence type="ECO:0000313" key="3">
    <source>
        <dbReference type="Proteomes" id="UP001299068"/>
    </source>
</evidence>
<gene>
    <name evidence="2" type="ORF">K5V21_06245</name>
</gene>
<evidence type="ECO:0000313" key="2">
    <source>
        <dbReference type="EMBL" id="MBY0755053.1"/>
    </source>
</evidence>
<accession>A0ABS7KW61</accession>
<reference evidence="2 3" key="1">
    <citation type="journal article" date="2021" name="Cell Host Microbe">
        <title>in vivo commensal control of Clostridioides difficile virulence.</title>
        <authorList>
            <person name="Girinathan B.P."/>
            <person name="Dibenedetto N."/>
            <person name="Worley J.N."/>
            <person name="Peltier J."/>
            <person name="Arrieta-Ortiz M.L."/>
            <person name="Rupa Christinal Immanuel S."/>
            <person name="Lavin R."/>
            <person name="Delaney M.L."/>
            <person name="Cummins C."/>
            <person name="Hoffmann M."/>
            <person name="Luo Y."/>
            <person name="Gonzalez-Escalona N."/>
            <person name="Allard M."/>
            <person name="Onderdonk A.B."/>
            <person name="Gerber G.K."/>
            <person name="Sonenshein A.L."/>
            <person name="Baliga N."/>
            <person name="Dupuy B."/>
            <person name="Bry L."/>
        </authorList>
    </citation>
    <scope>NUCLEOTIDE SEQUENCE [LARGE SCALE GENOMIC DNA]</scope>
    <source>
        <strain evidence="2 3">DSM 599</strain>
    </source>
</reference>
<keyword evidence="3" id="KW-1185">Reference proteome</keyword>
<dbReference type="RefSeq" id="WP_221860022.1">
    <property type="nucleotide sequence ID" value="NZ_JAIKTU010000004.1"/>
</dbReference>
<sequence length="103" mass="12276">MYSLKVDIREKDKECFYGLEAGGHYELYIEDGELKVKLKLSYKQLDETIDNLLEQCGEKSYSELEEENTLLKARLEERNNLIEQYEEYNDARMEKYFNSDGIL</sequence>
<protein>
    <submittedName>
        <fullName evidence="2">Uncharacterized protein</fullName>
    </submittedName>
</protein>